<gene>
    <name evidence="2" type="ORF">MKZ47_17950</name>
</gene>
<feature type="domain" description="DUF4113" evidence="1">
    <location>
        <begin position="2"/>
        <end position="43"/>
    </location>
</feature>
<protein>
    <submittedName>
        <fullName evidence="2">DUF4113 domain-containing protein</fullName>
    </submittedName>
</protein>
<dbReference type="Pfam" id="PF13438">
    <property type="entry name" value="DUF4113"/>
    <property type="match status" value="1"/>
</dbReference>
<reference evidence="2 3" key="1">
    <citation type="submission" date="2022-02" db="EMBL/GenBank/DDBJ databases">
        <title>Genome analysis of Beneficial Microorganisms for Coral consortium from Pocillopora damicornis.</title>
        <authorList>
            <person name="Rosado P.M."/>
            <person name="Cardoso P.M."/>
            <person name="Rosado J.G."/>
            <person name="Schultz J."/>
            <person name="Rocha U."/>
            <person name="Costa T.K."/>
            <person name="Peixoto R.S."/>
        </authorList>
    </citation>
    <scope>NUCLEOTIDE SEQUENCE [LARGE SCALE GENOMIC DNA]</scope>
    <source>
        <strain evidence="2 3">BMC5</strain>
    </source>
</reference>
<sequence length="45" mass="5468">MINQQFGKGTIRLASEQQSKRWTMRRELLSPRYTTQWRDTPRVLC</sequence>
<proteinExistence type="predicted"/>
<accession>A0ABT6U6T8</accession>
<comment type="caution">
    <text evidence="2">The sequence shown here is derived from an EMBL/GenBank/DDBJ whole genome shotgun (WGS) entry which is preliminary data.</text>
</comment>
<evidence type="ECO:0000313" key="3">
    <source>
        <dbReference type="Proteomes" id="UP001156974"/>
    </source>
</evidence>
<organism evidence="2 3">
    <name type="scientific">Pseudoalteromonas shioyasakiensis</name>
    <dbReference type="NCBI Taxonomy" id="1190813"/>
    <lineage>
        <taxon>Bacteria</taxon>
        <taxon>Pseudomonadati</taxon>
        <taxon>Pseudomonadota</taxon>
        <taxon>Gammaproteobacteria</taxon>
        <taxon>Alteromonadales</taxon>
        <taxon>Pseudoalteromonadaceae</taxon>
        <taxon>Pseudoalteromonas</taxon>
    </lineage>
</organism>
<name>A0ABT6U6T8_9GAMM</name>
<dbReference type="Proteomes" id="UP001156974">
    <property type="component" value="Unassembled WGS sequence"/>
</dbReference>
<dbReference type="InterPro" id="IPR025188">
    <property type="entry name" value="DUF4113"/>
</dbReference>
<evidence type="ECO:0000259" key="1">
    <source>
        <dbReference type="Pfam" id="PF13438"/>
    </source>
</evidence>
<evidence type="ECO:0000313" key="2">
    <source>
        <dbReference type="EMBL" id="MDI4670955.1"/>
    </source>
</evidence>
<keyword evidence="3" id="KW-1185">Reference proteome</keyword>
<dbReference type="EMBL" id="JAKUMG010000014">
    <property type="protein sequence ID" value="MDI4670955.1"/>
    <property type="molecule type" value="Genomic_DNA"/>
</dbReference>